<proteinExistence type="predicted"/>
<keyword evidence="2" id="KW-1185">Reference proteome</keyword>
<organism evidence="1 2">
    <name type="scientific">Frigoribacterium faeni</name>
    <dbReference type="NCBI Taxonomy" id="145483"/>
    <lineage>
        <taxon>Bacteria</taxon>
        <taxon>Bacillati</taxon>
        <taxon>Actinomycetota</taxon>
        <taxon>Actinomycetes</taxon>
        <taxon>Micrococcales</taxon>
        <taxon>Microbacteriaceae</taxon>
        <taxon>Frigoribacterium</taxon>
    </lineage>
</organism>
<accession>A0ABQ0URP2</accession>
<name>A0ABQ0URP2_9MICO</name>
<dbReference type="SUPFAM" id="SSF53448">
    <property type="entry name" value="Nucleotide-diphospho-sugar transferases"/>
    <property type="match status" value="1"/>
</dbReference>
<dbReference type="EMBL" id="BJUV01000028">
    <property type="protein sequence ID" value="GEK84135.1"/>
    <property type="molecule type" value="Genomic_DNA"/>
</dbReference>
<reference evidence="1 2" key="1">
    <citation type="submission" date="2019-07" db="EMBL/GenBank/DDBJ databases">
        <title>Whole genome shotgun sequence of Frigoribacterium faeni NBRC 103066.</title>
        <authorList>
            <person name="Hosoyama A."/>
            <person name="Uohara A."/>
            <person name="Ohji S."/>
            <person name="Ichikawa N."/>
        </authorList>
    </citation>
    <scope>NUCLEOTIDE SEQUENCE [LARGE SCALE GENOMIC DNA]</scope>
    <source>
        <strain evidence="1 2">NBRC 103066</strain>
    </source>
</reference>
<evidence type="ECO:0008006" key="3">
    <source>
        <dbReference type="Google" id="ProtNLM"/>
    </source>
</evidence>
<dbReference type="Proteomes" id="UP000321154">
    <property type="component" value="Unassembled WGS sequence"/>
</dbReference>
<dbReference type="InterPro" id="IPR029044">
    <property type="entry name" value="Nucleotide-diphossugar_trans"/>
</dbReference>
<sequence>MKYPFLPRVARKLRRKSRVALTPLTVRRLHRRNVRSSAPVTDSSHSAYVSLTTHGARLENVHLTIESIARGRERPGRIVLWLDDENAWRDRPESLRRLEKRGLEIRLTENFGPHTKYYPALDDLSIDDLLVTADDDMLYPVSWLRGLVRANRSEPQLIHCHRAHLVTFDEPGSLTPYEEWDECWTRKGSIAVFATGVSGVIYPRTMIDLLRAGERRFLTSAPKADDVYLHSVAASNGIRVKQTKTAPEHYAMLPDSQGQGLYHDNVKAAGNDDQIRASYSPDLLLKIKRARGEIG</sequence>
<evidence type="ECO:0000313" key="1">
    <source>
        <dbReference type="EMBL" id="GEK84135.1"/>
    </source>
</evidence>
<comment type="caution">
    <text evidence="1">The sequence shown here is derived from an EMBL/GenBank/DDBJ whole genome shotgun (WGS) entry which is preliminary data.</text>
</comment>
<protein>
    <recommendedName>
        <fullName evidence="3">Glycosyl transferase</fullName>
    </recommendedName>
</protein>
<gene>
    <name evidence="1" type="ORF">FFA01_24440</name>
</gene>
<evidence type="ECO:0000313" key="2">
    <source>
        <dbReference type="Proteomes" id="UP000321154"/>
    </source>
</evidence>